<dbReference type="Proteomes" id="UP000886595">
    <property type="component" value="Unassembled WGS sequence"/>
</dbReference>
<evidence type="ECO:0000313" key="2">
    <source>
        <dbReference type="Proteomes" id="UP000886595"/>
    </source>
</evidence>
<comment type="caution">
    <text evidence="1">The sequence shown here is derived from an EMBL/GenBank/DDBJ whole genome shotgun (WGS) entry which is preliminary data.</text>
</comment>
<protein>
    <submittedName>
        <fullName evidence="1">Uncharacterized protein</fullName>
    </submittedName>
</protein>
<keyword evidence="2" id="KW-1185">Reference proteome</keyword>
<evidence type="ECO:0000313" key="1">
    <source>
        <dbReference type="EMBL" id="KAG2303002.1"/>
    </source>
</evidence>
<name>A0A8X7V5K2_BRACI</name>
<organism evidence="1 2">
    <name type="scientific">Brassica carinata</name>
    <name type="common">Ethiopian mustard</name>
    <name type="synonym">Abyssinian cabbage</name>
    <dbReference type="NCBI Taxonomy" id="52824"/>
    <lineage>
        <taxon>Eukaryota</taxon>
        <taxon>Viridiplantae</taxon>
        <taxon>Streptophyta</taxon>
        <taxon>Embryophyta</taxon>
        <taxon>Tracheophyta</taxon>
        <taxon>Spermatophyta</taxon>
        <taxon>Magnoliopsida</taxon>
        <taxon>eudicotyledons</taxon>
        <taxon>Gunneridae</taxon>
        <taxon>Pentapetalae</taxon>
        <taxon>rosids</taxon>
        <taxon>malvids</taxon>
        <taxon>Brassicales</taxon>
        <taxon>Brassicaceae</taxon>
        <taxon>Brassiceae</taxon>
        <taxon>Brassica</taxon>
    </lineage>
</organism>
<gene>
    <name evidence="1" type="ORF">Bca52824_031653</name>
</gene>
<dbReference type="AlphaFoldDB" id="A0A8X7V5K2"/>
<proteinExistence type="predicted"/>
<dbReference type="EMBL" id="JAAMPC010000007">
    <property type="protein sequence ID" value="KAG2303002.1"/>
    <property type="molecule type" value="Genomic_DNA"/>
</dbReference>
<reference evidence="1 2" key="1">
    <citation type="submission" date="2020-02" db="EMBL/GenBank/DDBJ databases">
        <authorList>
            <person name="Ma Q."/>
            <person name="Huang Y."/>
            <person name="Song X."/>
            <person name="Pei D."/>
        </authorList>
    </citation>
    <scope>NUCLEOTIDE SEQUENCE [LARGE SCALE GENOMIC DNA]</scope>
    <source>
        <strain evidence="1">Sxm20200214</strain>
        <tissue evidence="1">Leaf</tissue>
    </source>
</reference>
<sequence length="136" mass="15367">MSLLVYKKTVHSAGGEGAIQILPSSEFQADLIKTQTEPSKVITDPFGEEHGLDLVKEFLEEGNNMLGLDVMKLDENHANMNRNGNNDNVEYEFQNLTDEKIEEDERIQDDVVDILRMQRAGEGSEYWRHGKEAGCP</sequence>
<accession>A0A8X7V5K2</accession>